<dbReference type="Proteomes" id="UP000729402">
    <property type="component" value="Unassembled WGS sequence"/>
</dbReference>
<sequence length="187" mass="18239">MASEPPPSSVPESSFPLLLSPLSPRRQDDPRVTGVTRSSTTAAGSTPGTSAVGGVFTFMMQAASFPFPAALPLCSATGGLDAAASTLSSPFGGMAAMGAPAPFLAPPLLTTGEPSLVPPLMAGLGAATAGPSFPTVLPSLVVAPRAGSSPILAAVGWPATTDVVAVDAALAAALATAKTALAWESAR</sequence>
<accession>A0A8J5SZC1</accession>
<feature type="region of interest" description="Disordered" evidence="1">
    <location>
        <begin position="1"/>
        <end position="46"/>
    </location>
</feature>
<evidence type="ECO:0000313" key="3">
    <source>
        <dbReference type="Proteomes" id="UP000729402"/>
    </source>
</evidence>
<evidence type="ECO:0000256" key="1">
    <source>
        <dbReference type="SAM" id="MobiDB-lite"/>
    </source>
</evidence>
<keyword evidence="3" id="KW-1185">Reference proteome</keyword>
<name>A0A8J5SZC1_ZIZPA</name>
<organism evidence="2 3">
    <name type="scientific">Zizania palustris</name>
    <name type="common">Northern wild rice</name>
    <dbReference type="NCBI Taxonomy" id="103762"/>
    <lineage>
        <taxon>Eukaryota</taxon>
        <taxon>Viridiplantae</taxon>
        <taxon>Streptophyta</taxon>
        <taxon>Embryophyta</taxon>
        <taxon>Tracheophyta</taxon>
        <taxon>Spermatophyta</taxon>
        <taxon>Magnoliopsida</taxon>
        <taxon>Liliopsida</taxon>
        <taxon>Poales</taxon>
        <taxon>Poaceae</taxon>
        <taxon>BOP clade</taxon>
        <taxon>Oryzoideae</taxon>
        <taxon>Oryzeae</taxon>
        <taxon>Zizaniinae</taxon>
        <taxon>Zizania</taxon>
    </lineage>
</organism>
<dbReference type="AlphaFoldDB" id="A0A8J5SZC1"/>
<reference evidence="2" key="1">
    <citation type="journal article" date="2021" name="bioRxiv">
        <title>Whole Genome Assembly and Annotation of Northern Wild Rice, Zizania palustris L., Supports a Whole Genome Duplication in the Zizania Genus.</title>
        <authorList>
            <person name="Haas M."/>
            <person name="Kono T."/>
            <person name="Macchietto M."/>
            <person name="Millas R."/>
            <person name="McGilp L."/>
            <person name="Shao M."/>
            <person name="Duquette J."/>
            <person name="Hirsch C.N."/>
            <person name="Kimball J."/>
        </authorList>
    </citation>
    <scope>NUCLEOTIDE SEQUENCE</scope>
    <source>
        <tissue evidence="2">Fresh leaf tissue</tissue>
    </source>
</reference>
<protein>
    <submittedName>
        <fullName evidence="2">Uncharacterized protein</fullName>
    </submittedName>
</protein>
<dbReference type="EMBL" id="JAAALK010000082">
    <property type="protein sequence ID" value="KAG8084041.1"/>
    <property type="molecule type" value="Genomic_DNA"/>
</dbReference>
<feature type="compositionally biased region" description="Low complexity" evidence="1">
    <location>
        <begin position="32"/>
        <end position="46"/>
    </location>
</feature>
<evidence type="ECO:0000313" key="2">
    <source>
        <dbReference type="EMBL" id="KAG8084041.1"/>
    </source>
</evidence>
<feature type="compositionally biased region" description="Low complexity" evidence="1">
    <location>
        <begin position="10"/>
        <end position="24"/>
    </location>
</feature>
<comment type="caution">
    <text evidence="2">The sequence shown here is derived from an EMBL/GenBank/DDBJ whole genome shotgun (WGS) entry which is preliminary data.</text>
</comment>
<reference evidence="2" key="2">
    <citation type="submission" date="2021-02" db="EMBL/GenBank/DDBJ databases">
        <authorList>
            <person name="Kimball J.A."/>
            <person name="Haas M.W."/>
            <person name="Macchietto M."/>
            <person name="Kono T."/>
            <person name="Duquette J."/>
            <person name="Shao M."/>
        </authorList>
    </citation>
    <scope>NUCLEOTIDE SEQUENCE</scope>
    <source>
        <tissue evidence="2">Fresh leaf tissue</tissue>
    </source>
</reference>
<gene>
    <name evidence="2" type="ORF">GUJ93_ZPchr0010g10757</name>
</gene>
<proteinExistence type="predicted"/>